<proteinExistence type="predicted"/>
<dbReference type="EMBL" id="BAFE01000094">
    <property type="protein sequence ID" value="GAB49818.1"/>
    <property type="molecule type" value="Genomic_DNA"/>
</dbReference>
<dbReference type="OrthoDB" id="3180855at2"/>
<dbReference type="InterPro" id="IPR023214">
    <property type="entry name" value="HAD_sf"/>
</dbReference>
<name>H5UVR0_9MICO</name>
<dbReference type="GO" id="GO:0005829">
    <property type="term" value="C:cytosol"/>
    <property type="evidence" value="ECO:0007669"/>
    <property type="project" value="TreeGrafter"/>
</dbReference>
<reference evidence="1 2" key="1">
    <citation type="submission" date="2012-02" db="EMBL/GenBank/DDBJ databases">
        <title>Whole genome shotgun sequence of Mobilicoccus pelagius NBRC 104925.</title>
        <authorList>
            <person name="Yoshida Y."/>
            <person name="Hosoyama A."/>
            <person name="Tsuchikane K."/>
            <person name="Katsumata H."/>
            <person name="Yamazaki S."/>
            <person name="Fujita N."/>
        </authorList>
    </citation>
    <scope>NUCLEOTIDE SEQUENCE [LARGE SCALE GENOMIC DNA]</scope>
    <source>
        <strain evidence="1 2">NBRC 104925</strain>
    </source>
</reference>
<evidence type="ECO:0000313" key="2">
    <source>
        <dbReference type="Proteomes" id="UP000004367"/>
    </source>
</evidence>
<dbReference type="InterPro" id="IPR036412">
    <property type="entry name" value="HAD-like_sf"/>
</dbReference>
<dbReference type="eggNOG" id="COG0561">
    <property type="taxonomic scope" value="Bacteria"/>
</dbReference>
<dbReference type="PANTHER" id="PTHR10000:SF8">
    <property type="entry name" value="HAD SUPERFAMILY HYDROLASE-LIKE, TYPE 3"/>
    <property type="match status" value="1"/>
</dbReference>
<dbReference type="Proteomes" id="UP000004367">
    <property type="component" value="Unassembled WGS sequence"/>
</dbReference>
<dbReference type="RefSeq" id="WP_009483661.1">
    <property type="nucleotide sequence ID" value="NZ_BAFE01000094.1"/>
</dbReference>
<dbReference type="GO" id="GO:0000287">
    <property type="term" value="F:magnesium ion binding"/>
    <property type="evidence" value="ECO:0007669"/>
    <property type="project" value="TreeGrafter"/>
</dbReference>
<sequence>MRTSTPRLVATDLDGTLLDPHGHVTEFTRDVLARVWERGVETLFVTARPPRWIDVLADAVGGHGYAICANGAFLYDVHAREVVRTDLLDVAVVRDLVVDLRAALPGIGFALEHAGGMHREEAYGTVDLALAGPSATCGPLDGPEVCGLDGVGKLLARLTTDDPSADLGPSPETPEGLAFLERVREVVGERAVVNYSGACGLAEIGPAGVSKASALAAWCEGRGIDAAEVWAFGDMPNDIPMLTWAGRSFAVAGAPPEVRDAATDMCGSNAEDGVARALLPLLDPTG</sequence>
<keyword evidence="1" id="KW-0378">Hydrolase</keyword>
<organism evidence="1 2">
    <name type="scientific">Mobilicoccus pelagius NBRC 104925</name>
    <dbReference type="NCBI Taxonomy" id="1089455"/>
    <lineage>
        <taxon>Bacteria</taxon>
        <taxon>Bacillati</taxon>
        <taxon>Actinomycetota</taxon>
        <taxon>Actinomycetes</taxon>
        <taxon>Micrococcales</taxon>
        <taxon>Dermatophilaceae</taxon>
        <taxon>Mobilicoccus</taxon>
    </lineage>
</organism>
<dbReference type="STRING" id="1089455.MOPEL_135_00560"/>
<dbReference type="Gene3D" id="3.40.50.1000">
    <property type="entry name" value="HAD superfamily/HAD-like"/>
    <property type="match status" value="1"/>
</dbReference>
<gene>
    <name evidence="1" type="ORF">MOPEL_135_00560</name>
</gene>
<evidence type="ECO:0000313" key="1">
    <source>
        <dbReference type="EMBL" id="GAB49818.1"/>
    </source>
</evidence>
<dbReference type="Gene3D" id="3.30.1240.10">
    <property type="match status" value="1"/>
</dbReference>
<accession>H5UVR0</accession>
<dbReference type="GO" id="GO:0016791">
    <property type="term" value="F:phosphatase activity"/>
    <property type="evidence" value="ECO:0007669"/>
    <property type="project" value="UniProtKB-ARBA"/>
</dbReference>
<dbReference type="PANTHER" id="PTHR10000">
    <property type="entry name" value="PHOSPHOSERINE PHOSPHATASE"/>
    <property type="match status" value="1"/>
</dbReference>
<dbReference type="AlphaFoldDB" id="H5UVR0"/>
<dbReference type="SUPFAM" id="SSF56784">
    <property type="entry name" value="HAD-like"/>
    <property type="match status" value="1"/>
</dbReference>
<protein>
    <submittedName>
        <fullName evidence="1">Putative hydrolase</fullName>
    </submittedName>
</protein>
<comment type="caution">
    <text evidence="1">The sequence shown here is derived from an EMBL/GenBank/DDBJ whole genome shotgun (WGS) entry which is preliminary data.</text>
</comment>
<dbReference type="Pfam" id="PF08282">
    <property type="entry name" value="Hydrolase_3"/>
    <property type="match status" value="2"/>
</dbReference>
<keyword evidence="2" id="KW-1185">Reference proteome</keyword>